<feature type="transmembrane region" description="Helical" evidence="1">
    <location>
        <begin position="86"/>
        <end position="106"/>
    </location>
</feature>
<keyword evidence="1" id="KW-0812">Transmembrane</keyword>
<evidence type="ECO:0000256" key="1">
    <source>
        <dbReference type="SAM" id="Phobius"/>
    </source>
</evidence>
<dbReference type="VEuPathDB" id="FungiDB:BDEG_25990"/>
<feature type="transmembrane region" description="Helical" evidence="1">
    <location>
        <begin position="142"/>
        <end position="165"/>
    </location>
</feature>
<dbReference type="OrthoDB" id="423807at2759"/>
<feature type="transmembrane region" description="Helical" evidence="1">
    <location>
        <begin position="254"/>
        <end position="272"/>
    </location>
</feature>
<dbReference type="eggNOG" id="KOG3826">
    <property type="taxonomic scope" value="Eukaryota"/>
</dbReference>
<feature type="transmembrane region" description="Helical" evidence="1">
    <location>
        <begin position="434"/>
        <end position="455"/>
    </location>
</feature>
<evidence type="ECO:0000313" key="2">
    <source>
        <dbReference type="EMBL" id="OAJ42541.1"/>
    </source>
</evidence>
<feature type="transmembrane region" description="Helical" evidence="1">
    <location>
        <begin position="207"/>
        <end position="234"/>
    </location>
</feature>
<feature type="transmembrane region" description="Helical" evidence="1">
    <location>
        <begin position="279"/>
        <end position="295"/>
    </location>
</feature>
<feature type="transmembrane region" description="Helical" evidence="1">
    <location>
        <begin position="56"/>
        <end position="74"/>
    </location>
</feature>
<protein>
    <recommendedName>
        <fullName evidence="4">Cation/H+ exchanger domain-containing protein</fullName>
    </recommendedName>
</protein>
<evidence type="ECO:0000313" key="3">
    <source>
        <dbReference type="Proteomes" id="UP000077115"/>
    </source>
</evidence>
<dbReference type="Proteomes" id="UP000077115">
    <property type="component" value="Unassembled WGS sequence"/>
</dbReference>
<accession>A0A177WT67</accession>
<reference evidence="2 3" key="2">
    <citation type="submission" date="2016-05" db="EMBL/GenBank/DDBJ databases">
        <title>Lineage-specific infection strategies underlie the spectrum of fungal disease in amphibians.</title>
        <authorList>
            <person name="Cuomo C.A."/>
            <person name="Farrer R.A."/>
            <person name="James T."/>
            <person name="Longcore J."/>
            <person name="Birren B."/>
        </authorList>
    </citation>
    <scope>NUCLEOTIDE SEQUENCE [LARGE SCALE GENOMIC DNA]</scope>
    <source>
        <strain evidence="2 3">JEL423</strain>
    </source>
</reference>
<dbReference type="AlphaFoldDB" id="A0A177WT67"/>
<dbReference type="PANTHER" id="PTHR31102:SF1">
    <property type="entry name" value="CATION_H+ EXCHANGER DOMAIN-CONTAINING PROTEIN"/>
    <property type="match status" value="1"/>
</dbReference>
<name>A0A177WT67_BATDL</name>
<feature type="transmembrane region" description="Helical" evidence="1">
    <location>
        <begin position="112"/>
        <end position="130"/>
    </location>
</feature>
<dbReference type="PANTHER" id="PTHR31102">
    <property type="match status" value="1"/>
</dbReference>
<gene>
    <name evidence="2" type="ORF">BDEG_25990</name>
</gene>
<keyword evidence="1" id="KW-1133">Transmembrane helix</keyword>
<reference evidence="2 3" key="1">
    <citation type="submission" date="2006-10" db="EMBL/GenBank/DDBJ databases">
        <title>The Genome Sequence of Batrachochytrium dendrobatidis JEL423.</title>
        <authorList>
            <consortium name="The Broad Institute Genome Sequencing Platform"/>
            <person name="Birren B."/>
            <person name="Lander E."/>
            <person name="Galagan J."/>
            <person name="Cuomo C."/>
            <person name="Devon K."/>
            <person name="Jaffe D."/>
            <person name="Butler J."/>
            <person name="Alvarez P."/>
            <person name="Gnerre S."/>
            <person name="Grabherr M."/>
            <person name="Kleber M."/>
            <person name="Mauceli E."/>
            <person name="Brockman W."/>
            <person name="Young S."/>
            <person name="LaButti K."/>
            <person name="Sykes S."/>
            <person name="DeCaprio D."/>
            <person name="Crawford M."/>
            <person name="Koehrsen M."/>
            <person name="Engels R."/>
            <person name="Montgomery P."/>
            <person name="Pearson M."/>
            <person name="Howarth C."/>
            <person name="Larson L."/>
            <person name="White J."/>
            <person name="O'Leary S."/>
            <person name="Kodira C."/>
            <person name="Zeng Q."/>
            <person name="Yandava C."/>
            <person name="Alvarado L."/>
            <person name="Longcore J."/>
            <person name="James T."/>
        </authorList>
    </citation>
    <scope>NUCLEOTIDE SEQUENCE [LARGE SCALE GENOMIC DNA]</scope>
    <source>
        <strain evidence="2 3">JEL423</strain>
    </source>
</reference>
<dbReference type="InterPro" id="IPR038770">
    <property type="entry name" value="Na+/solute_symporter_sf"/>
</dbReference>
<sequence length="500" mass="53711">MASIPIWVIFIAATAAFYVLFVVIESSKLIPGLNQAVQSTIEATSSNAKILTESSSIAAFISLFVIVCTGIAGGKLAERFKQAPMLGMLIAGCLVRNLFPLLIVPIPHSWTTRLWAIALASVVARAGLSIDRHTIHANLTTTLAVGIIPVCTEAIVLAGLASIVLKLPIAWAFTLAFGVASISPGVVVPLVLNIAERPEWKTNRLPPLMLAALGVDVLVSTTCFGIALSSAMGHYHEHNDWIHDAWFTRALEEIVGGLLAGTCIGFIAYMCMRNQIRDWLSFWVVFACNCIATIIGKTNGFTGAASCSTILTWAIIANSWSRPNIEAADTRLKLIWKAFKPFLFPVIGASVSFKEMPLYLFTTALLLVTISVLVKQVSCFWVTRAVNLSDEEAYFWCGMWTGKASVQATLCGAALELVHHQGLEGSPQEAHARVVFCGMISAILIGVPFASGWASSYGPGTSIPMPSTESGLCTTILPVIIPSLLSKSERKTSEDLSLRS</sequence>
<dbReference type="STRING" id="403673.A0A177WT67"/>
<dbReference type="InterPro" id="IPR051843">
    <property type="entry name" value="CPA1_transporter"/>
</dbReference>
<dbReference type="Gene3D" id="1.20.1530.20">
    <property type="match status" value="1"/>
</dbReference>
<organism evidence="2 3">
    <name type="scientific">Batrachochytrium dendrobatidis (strain JEL423)</name>
    <dbReference type="NCBI Taxonomy" id="403673"/>
    <lineage>
        <taxon>Eukaryota</taxon>
        <taxon>Fungi</taxon>
        <taxon>Fungi incertae sedis</taxon>
        <taxon>Chytridiomycota</taxon>
        <taxon>Chytridiomycota incertae sedis</taxon>
        <taxon>Chytridiomycetes</taxon>
        <taxon>Rhizophydiales</taxon>
        <taxon>Rhizophydiales incertae sedis</taxon>
        <taxon>Batrachochytrium</taxon>
    </lineage>
</organism>
<feature type="transmembrane region" description="Helical" evidence="1">
    <location>
        <begin position="301"/>
        <end position="320"/>
    </location>
</feature>
<feature type="transmembrane region" description="Helical" evidence="1">
    <location>
        <begin position="357"/>
        <end position="374"/>
    </location>
</feature>
<evidence type="ECO:0008006" key="4">
    <source>
        <dbReference type="Google" id="ProtNLM"/>
    </source>
</evidence>
<dbReference type="GO" id="GO:0098662">
    <property type="term" value="P:inorganic cation transmembrane transport"/>
    <property type="evidence" value="ECO:0007669"/>
    <property type="project" value="TreeGrafter"/>
</dbReference>
<feature type="transmembrane region" description="Helical" evidence="1">
    <location>
        <begin position="332"/>
        <end position="351"/>
    </location>
</feature>
<feature type="transmembrane region" description="Helical" evidence="1">
    <location>
        <begin position="7"/>
        <end position="24"/>
    </location>
</feature>
<feature type="transmembrane region" description="Helical" evidence="1">
    <location>
        <begin position="171"/>
        <end position="195"/>
    </location>
</feature>
<keyword evidence="1" id="KW-0472">Membrane</keyword>
<dbReference type="EMBL" id="DS022308">
    <property type="protein sequence ID" value="OAJ42541.1"/>
    <property type="molecule type" value="Genomic_DNA"/>
</dbReference>
<proteinExistence type="predicted"/>